<keyword evidence="3" id="KW-1185">Reference proteome</keyword>
<evidence type="ECO:0000313" key="3">
    <source>
        <dbReference type="Proteomes" id="UP001526076"/>
    </source>
</evidence>
<keyword evidence="1" id="KW-1133">Transmembrane helix</keyword>
<evidence type="ECO:0000313" key="2">
    <source>
        <dbReference type="EMBL" id="MCW1043362.1"/>
    </source>
</evidence>
<reference evidence="2 3" key="1">
    <citation type="submission" date="2022-10" db="EMBL/GenBank/DDBJ databases">
        <title>Comparative genomic study of S. anginosus.</title>
        <authorList>
            <person name="Prasad A."/>
            <person name="Ene A."/>
            <person name="Jablonska S."/>
            <person name="Du J."/>
            <person name="Wolfe A.J."/>
            <person name="Putonti C."/>
        </authorList>
    </citation>
    <scope>NUCLEOTIDE SEQUENCE [LARGE SCALE GENOMIC DNA]</scope>
    <source>
        <strain evidence="2 3">UMB9231</strain>
    </source>
</reference>
<feature type="transmembrane region" description="Helical" evidence="1">
    <location>
        <begin position="32"/>
        <end position="51"/>
    </location>
</feature>
<proteinExistence type="predicted"/>
<accession>A0ABT3ED46</accession>
<name>A0ABT3ED46_STRAP</name>
<gene>
    <name evidence="2" type="ORF">OJ597_13370</name>
</gene>
<organism evidence="2 3">
    <name type="scientific">Streptococcus anginosus</name>
    <dbReference type="NCBI Taxonomy" id="1328"/>
    <lineage>
        <taxon>Bacteria</taxon>
        <taxon>Bacillati</taxon>
        <taxon>Bacillota</taxon>
        <taxon>Bacilli</taxon>
        <taxon>Lactobacillales</taxon>
        <taxon>Streptococcaceae</taxon>
        <taxon>Streptococcus</taxon>
        <taxon>Streptococcus anginosus group</taxon>
    </lineage>
</organism>
<keyword evidence="1" id="KW-0812">Transmembrane</keyword>
<feature type="transmembrane region" description="Helical" evidence="1">
    <location>
        <begin position="7"/>
        <end position="26"/>
    </location>
</feature>
<protein>
    <submittedName>
        <fullName evidence="2">MATE family efflux transporter</fullName>
    </submittedName>
</protein>
<dbReference type="EMBL" id="JAPAHU010000453">
    <property type="protein sequence ID" value="MCW1043362.1"/>
    <property type="molecule type" value="Genomic_DNA"/>
</dbReference>
<sequence>LGNAKLPFYATTFGMWVIRIISGYVLGVSLKLGLTGVWLATLVDNIFRWLFLYSLYKKYMKQLTQPN</sequence>
<feature type="non-terminal residue" evidence="2">
    <location>
        <position position="1"/>
    </location>
</feature>
<comment type="caution">
    <text evidence="2">The sequence shown here is derived from an EMBL/GenBank/DDBJ whole genome shotgun (WGS) entry which is preliminary data.</text>
</comment>
<dbReference type="Proteomes" id="UP001526076">
    <property type="component" value="Unassembled WGS sequence"/>
</dbReference>
<keyword evidence="1" id="KW-0472">Membrane</keyword>
<evidence type="ECO:0000256" key="1">
    <source>
        <dbReference type="SAM" id="Phobius"/>
    </source>
</evidence>